<dbReference type="AlphaFoldDB" id="A0AAV7VB56"/>
<evidence type="ECO:0000313" key="2">
    <source>
        <dbReference type="EMBL" id="KAJ1197920.1"/>
    </source>
</evidence>
<protein>
    <submittedName>
        <fullName evidence="2">Uncharacterized protein</fullName>
    </submittedName>
</protein>
<reference evidence="2" key="1">
    <citation type="journal article" date="2022" name="bioRxiv">
        <title>Sequencing and chromosome-scale assembly of the giantPleurodeles waltlgenome.</title>
        <authorList>
            <person name="Brown T."/>
            <person name="Elewa A."/>
            <person name="Iarovenko S."/>
            <person name="Subramanian E."/>
            <person name="Araus A.J."/>
            <person name="Petzold A."/>
            <person name="Susuki M."/>
            <person name="Suzuki K.-i.T."/>
            <person name="Hayashi T."/>
            <person name="Toyoda A."/>
            <person name="Oliveira C."/>
            <person name="Osipova E."/>
            <person name="Leigh N.D."/>
            <person name="Simon A."/>
            <person name="Yun M.H."/>
        </authorList>
    </citation>
    <scope>NUCLEOTIDE SEQUENCE</scope>
    <source>
        <strain evidence="2">20211129_DDA</strain>
        <tissue evidence="2">Liver</tissue>
    </source>
</reference>
<feature type="region of interest" description="Disordered" evidence="1">
    <location>
        <begin position="142"/>
        <end position="166"/>
    </location>
</feature>
<accession>A0AAV7VB56</accession>
<dbReference type="EMBL" id="JANPWB010000003">
    <property type="protein sequence ID" value="KAJ1197920.1"/>
    <property type="molecule type" value="Genomic_DNA"/>
</dbReference>
<name>A0AAV7VB56_PLEWA</name>
<comment type="caution">
    <text evidence="2">The sequence shown here is derived from an EMBL/GenBank/DDBJ whole genome shotgun (WGS) entry which is preliminary data.</text>
</comment>
<proteinExistence type="predicted"/>
<feature type="compositionally biased region" description="Polar residues" evidence="1">
    <location>
        <begin position="142"/>
        <end position="157"/>
    </location>
</feature>
<evidence type="ECO:0000256" key="1">
    <source>
        <dbReference type="SAM" id="MobiDB-lite"/>
    </source>
</evidence>
<evidence type="ECO:0000313" key="3">
    <source>
        <dbReference type="Proteomes" id="UP001066276"/>
    </source>
</evidence>
<organism evidence="2 3">
    <name type="scientific">Pleurodeles waltl</name>
    <name type="common">Iberian ribbed newt</name>
    <dbReference type="NCBI Taxonomy" id="8319"/>
    <lineage>
        <taxon>Eukaryota</taxon>
        <taxon>Metazoa</taxon>
        <taxon>Chordata</taxon>
        <taxon>Craniata</taxon>
        <taxon>Vertebrata</taxon>
        <taxon>Euteleostomi</taxon>
        <taxon>Amphibia</taxon>
        <taxon>Batrachia</taxon>
        <taxon>Caudata</taxon>
        <taxon>Salamandroidea</taxon>
        <taxon>Salamandridae</taxon>
        <taxon>Pleurodelinae</taxon>
        <taxon>Pleurodeles</taxon>
    </lineage>
</organism>
<gene>
    <name evidence="2" type="ORF">NDU88_001764</name>
</gene>
<keyword evidence="3" id="KW-1185">Reference proteome</keyword>
<sequence length="166" mass="18506">MDISRGLLSHPPPHYTDYCILRVAVGHGDTCLPAATNTVLFQHKENDADRIEASGEHSFLSCQQFQLDKAPTQEPPQGQGRAHVALKTAVGPLWVTRMEQITTQLPSWLRHSCLWLRLIPELPLHFCSVSKALWASQTTTLASTQPKQASRQRSSSIPRVLFATSR</sequence>
<dbReference type="Proteomes" id="UP001066276">
    <property type="component" value="Chromosome 2_1"/>
</dbReference>